<comment type="caution">
    <text evidence="2">The sequence shown here is derived from an EMBL/GenBank/DDBJ whole genome shotgun (WGS) entry which is preliminary data.</text>
</comment>
<feature type="transmembrane region" description="Helical" evidence="1">
    <location>
        <begin position="12"/>
        <end position="31"/>
    </location>
</feature>
<dbReference type="STRING" id="1423715.FD25_GL002672"/>
<keyword evidence="1" id="KW-0472">Membrane</keyword>
<keyword evidence="3" id="KW-1185">Reference proteome</keyword>
<protein>
    <submittedName>
        <fullName evidence="2">Uncharacterized protein</fullName>
    </submittedName>
</protein>
<reference evidence="2 3" key="1">
    <citation type="journal article" date="2015" name="Genome Announc.">
        <title>Expanding the biotechnology potential of lactobacilli through comparative genomics of 213 strains and associated genera.</title>
        <authorList>
            <person name="Sun Z."/>
            <person name="Harris H.M."/>
            <person name="McCann A."/>
            <person name="Guo C."/>
            <person name="Argimon S."/>
            <person name="Zhang W."/>
            <person name="Yang X."/>
            <person name="Jeffery I.B."/>
            <person name="Cooney J.C."/>
            <person name="Kagawa T.F."/>
            <person name="Liu W."/>
            <person name="Song Y."/>
            <person name="Salvetti E."/>
            <person name="Wrobel A."/>
            <person name="Rasinkangas P."/>
            <person name="Parkhill J."/>
            <person name="Rea M.C."/>
            <person name="O'Sullivan O."/>
            <person name="Ritari J."/>
            <person name="Douillard F.P."/>
            <person name="Paul Ross R."/>
            <person name="Yang R."/>
            <person name="Briner A.E."/>
            <person name="Felis G.E."/>
            <person name="de Vos W.M."/>
            <person name="Barrangou R."/>
            <person name="Klaenhammer T.R."/>
            <person name="Caufield P.W."/>
            <person name="Cui Y."/>
            <person name="Zhang H."/>
            <person name="O'Toole P.W."/>
        </authorList>
    </citation>
    <scope>NUCLEOTIDE SEQUENCE [LARGE SCALE GENOMIC DNA]</scope>
    <source>
        <strain evidence="2 3">DSM 19394</strain>
    </source>
</reference>
<dbReference type="Proteomes" id="UP000051955">
    <property type="component" value="Unassembled WGS sequence"/>
</dbReference>
<evidence type="ECO:0000313" key="2">
    <source>
        <dbReference type="EMBL" id="KRK96205.1"/>
    </source>
</evidence>
<dbReference type="PATRIC" id="fig|1423715.3.peg.2754"/>
<dbReference type="EMBL" id="AZDV01000005">
    <property type="protein sequence ID" value="KRK96205.1"/>
    <property type="molecule type" value="Genomic_DNA"/>
</dbReference>
<name>A0A0R1LK13_9LACO</name>
<feature type="transmembrane region" description="Helical" evidence="1">
    <location>
        <begin position="95"/>
        <end position="115"/>
    </location>
</feature>
<gene>
    <name evidence="2" type="ORF">FD25_GL002672</name>
</gene>
<feature type="transmembrane region" description="Helical" evidence="1">
    <location>
        <begin position="68"/>
        <end position="89"/>
    </location>
</feature>
<keyword evidence="1" id="KW-0812">Transmembrane</keyword>
<dbReference type="AlphaFoldDB" id="A0A0R1LK13"/>
<feature type="transmembrane region" description="Helical" evidence="1">
    <location>
        <begin position="37"/>
        <end position="56"/>
    </location>
</feature>
<evidence type="ECO:0000313" key="3">
    <source>
        <dbReference type="Proteomes" id="UP000051955"/>
    </source>
</evidence>
<sequence>MITMKFDWRYAFHAFWLYLTFMILFSTAYYFNQGHSLRMALGTIVALLVVDGLFTRNYPYFNRVNRQGALALIDIAFFALLGLLAMNFNPDWPQAIWNAMSFFLAGMGGTVDGCMAHHTRILPYQTRRDLIRKAEIQGKPIER</sequence>
<evidence type="ECO:0000256" key="1">
    <source>
        <dbReference type="SAM" id="Phobius"/>
    </source>
</evidence>
<organism evidence="2 3">
    <name type="scientific">Levilactobacillus acidifarinae DSM 19394 = JCM 15949</name>
    <dbReference type="NCBI Taxonomy" id="1423715"/>
    <lineage>
        <taxon>Bacteria</taxon>
        <taxon>Bacillati</taxon>
        <taxon>Bacillota</taxon>
        <taxon>Bacilli</taxon>
        <taxon>Lactobacillales</taxon>
        <taxon>Lactobacillaceae</taxon>
        <taxon>Levilactobacillus</taxon>
    </lineage>
</organism>
<proteinExistence type="predicted"/>
<accession>A0A0R1LK13</accession>
<keyword evidence="1" id="KW-1133">Transmembrane helix</keyword>